<dbReference type="PANTHER" id="PTHR23024:SF467">
    <property type="entry name" value="CARBOXYLESTERASE 12-RELATED"/>
    <property type="match status" value="1"/>
</dbReference>
<evidence type="ECO:0000256" key="1">
    <source>
        <dbReference type="ARBA" id="ARBA00010515"/>
    </source>
</evidence>
<comment type="caution">
    <text evidence="4">The sequence shown here is derived from an EMBL/GenBank/DDBJ whole genome shotgun (WGS) entry which is preliminary data.</text>
</comment>
<evidence type="ECO:0000256" key="2">
    <source>
        <dbReference type="PROSITE-ProRule" id="PRU10038"/>
    </source>
</evidence>
<feature type="domain" description="Alpha/beta hydrolase fold-3" evidence="3">
    <location>
        <begin position="76"/>
        <end position="295"/>
    </location>
</feature>
<accession>A0A8J6D8S0</accession>
<dbReference type="InterPro" id="IPR029058">
    <property type="entry name" value="AB_hydrolase_fold"/>
</dbReference>
<evidence type="ECO:0000313" key="4">
    <source>
        <dbReference type="EMBL" id="KAG8497945.1"/>
    </source>
</evidence>
<dbReference type="InterPro" id="IPR013094">
    <property type="entry name" value="AB_hydrolase_3"/>
</dbReference>
<proteinExistence type="inferred from homology"/>
<dbReference type="OrthoDB" id="408631at2759"/>
<organism evidence="4 5">
    <name type="scientific">Gossypium anomalum</name>
    <dbReference type="NCBI Taxonomy" id="47600"/>
    <lineage>
        <taxon>Eukaryota</taxon>
        <taxon>Viridiplantae</taxon>
        <taxon>Streptophyta</taxon>
        <taxon>Embryophyta</taxon>
        <taxon>Tracheophyta</taxon>
        <taxon>Spermatophyta</taxon>
        <taxon>Magnoliopsida</taxon>
        <taxon>eudicotyledons</taxon>
        <taxon>Gunneridae</taxon>
        <taxon>Pentapetalae</taxon>
        <taxon>rosids</taxon>
        <taxon>malvids</taxon>
        <taxon>Malvales</taxon>
        <taxon>Malvaceae</taxon>
        <taxon>Malvoideae</taxon>
        <taxon>Gossypium</taxon>
    </lineage>
</organism>
<feature type="active site" evidence="2">
    <location>
        <position position="164"/>
    </location>
</feature>
<comment type="similarity">
    <text evidence="1">Belongs to the 'GDXG' lipolytic enzyme family.</text>
</comment>
<reference evidence="4 5" key="1">
    <citation type="journal article" date="2021" name="bioRxiv">
        <title>The Gossypium anomalum genome as a resource for cotton improvement and evolutionary analysis of hybrid incompatibility.</title>
        <authorList>
            <person name="Grover C.E."/>
            <person name="Yuan D."/>
            <person name="Arick M.A."/>
            <person name="Miller E.R."/>
            <person name="Hu G."/>
            <person name="Peterson D.G."/>
            <person name="Wendel J.F."/>
            <person name="Udall J.A."/>
        </authorList>
    </citation>
    <scope>NUCLEOTIDE SEQUENCE [LARGE SCALE GENOMIC DNA]</scope>
    <source>
        <strain evidence="4">JFW-Udall</strain>
        <tissue evidence="4">Leaf</tissue>
    </source>
</reference>
<name>A0A8J6D8S0_9ROSI</name>
<gene>
    <name evidence="4" type="ORF">CXB51_006707</name>
</gene>
<evidence type="ECO:0000259" key="3">
    <source>
        <dbReference type="Pfam" id="PF07859"/>
    </source>
</evidence>
<dbReference type="PROSITE" id="PS01174">
    <property type="entry name" value="LIPASE_GDXG_SER"/>
    <property type="match status" value="1"/>
</dbReference>
<dbReference type="InterPro" id="IPR050466">
    <property type="entry name" value="Carboxylest/Gibb_receptor"/>
</dbReference>
<dbReference type="GO" id="GO:0016787">
    <property type="term" value="F:hydrolase activity"/>
    <property type="evidence" value="ECO:0007669"/>
    <property type="project" value="InterPro"/>
</dbReference>
<dbReference type="Pfam" id="PF07859">
    <property type="entry name" value="Abhydrolase_3"/>
    <property type="match status" value="2"/>
</dbReference>
<dbReference type="Proteomes" id="UP000701853">
    <property type="component" value="Chromosome 3"/>
</dbReference>
<dbReference type="SUPFAM" id="SSF53474">
    <property type="entry name" value="alpha/beta-Hydrolases"/>
    <property type="match status" value="2"/>
</dbReference>
<sequence length="658" mass="73367">MEPTASEIRIDAAPLLRVYQDGRIERLLGTQTVPPGLDPKTNVESKDIVYSQETAQSVRIYVPGTVVTSAQKLPLLVYFHGGGFCIETAFSPMYSNYLNALVAEAKIVAVSVDYRRAPEHPIPAAYDDSWTALKWVASHYDGNGPEQWLNRYVDFENVYLSGDSAGANIAHHIAIKTSKEKLDGMNLVGIILTHPFFWGNEPVGDEVKNPAVRAKIEGIWRLASPTTSGSDDPLINPIDDQSFGSFLGCKRVLICVAENDLLKYRGWYYCEKLKNSGWDGEVEVMEAEGEDHVFHLSKPCCSNAVAKLKKVAEFMNRVLNCVLDDNMNNTQQFDSGLVMTTASMIRPKIFKTELMIEPDGRIKRLSGTENVPPGLDPKTNVESKDVLYSQEIAQSVRIYVPGTVVTSARKLPLLVYFHGGGFCIESAFSPTYHNYLNALVAEAKIVAVSVNYRRSPEHPLPAAYDDSWTALKWVASHYIGTGPEQWLNHYVDFENVYLSGDSAGANISHYLAVKITNEKLDCMNLVGIILTHPFFWGKEPVGDEVKKPAIRAKMDGIWRLAYPTTSGSDDPWINPIDDQSFGRFLGCKRVLVCVAEKDVMRHRGRYYCEKLKNSEWGGEVEMIEAQGEDHVFHLNKPNCPNAVAMLKKVAEFINQGKA</sequence>
<protein>
    <recommendedName>
        <fullName evidence="3">Alpha/beta hydrolase fold-3 domain-containing protein</fullName>
    </recommendedName>
</protein>
<feature type="domain" description="Alpha/beta hydrolase fold-3" evidence="3">
    <location>
        <begin position="414"/>
        <end position="633"/>
    </location>
</feature>
<dbReference type="EMBL" id="JAHUZN010000003">
    <property type="protein sequence ID" value="KAG8497945.1"/>
    <property type="molecule type" value="Genomic_DNA"/>
</dbReference>
<dbReference type="InterPro" id="IPR033140">
    <property type="entry name" value="Lipase_GDXG_put_SER_AS"/>
</dbReference>
<evidence type="ECO:0000313" key="5">
    <source>
        <dbReference type="Proteomes" id="UP000701853"/>
    </source>
</evidence>
<dbReference type="AlphaFoldDB" id="A0A8J6D8S0"/>
<dbReference type="PANTHER" id="PTHR23024">
    <property type="entry name" value="ARYLACETAMIDE DEACETYLASE"/>
    <property type="match status" value="1"/>
</dbReference>
<dbReference type="Gene3D" id="3.40.50.1820">
    <property type="entry name" value="alpha/beta hydrolase"/>
    <property type="match status" value="2"/>
</dbReference>
<keyword evidence="5" id="KW-1185">Reference proteome</keyword>